<keyword evidence="3" id="KW-1185">Reference proteome</keyword>
<comment type="caution">
    <text evidence="2">The sequence shown here is derived from an EMBL/GenBank/DDBJ whole genome shotgun (WGS) entry which is preliminary data.</text>
</comment>
<keyword evidence="1" id="KW-0812">Transmembrane</keyword>
<keyword evidence="1" id="KW-0472">Membrane</keyword>
<feature type="transmembrane region" description="Helical" evidence="1">
    <location>
        <begin position="28"/>
        <end position="46"/>
    </location>
</feature>
<evidence type="ECO:0000313" key="3">
    <source>
        <dbReference type="Proteomes" id="UP001501074"/>
    </source>
</evidence>
<dbReference type="EMBL" id="BAAAZO010000006">
    <property type="protein sequence ID" value="GAA3618430.1"/>
    <property type="molecule type" value="Genomic_DNA"/>
</dbReference>
<keyword evidence="1" id="KW-1133">Transmembrane helix</keyword>
<dbReference type="Proteomes" id="UP001501074">
    <property type="component" value="Unassembled WGS sequence"/>
</dbReference>
<protein>
    <submittedName>
        <fullName evidence="2">Uncharacterized protein</fullName>
    </submittedName>
</protein>
<reference evidence="3" key="1">
    <citation type="journal article" date="2019" name="Int. J. Syst. Evol. Microbiol.">
        <title>The Global Catalogue of Microorganisms (GCM) 10K type strain sequencing project: providing services to taxonomists for standard genome sequencing and annotation.</title>
        <authorList>
            <consortium name="The Broad Institute Genomics Platform"/>
            <consortium name="The Broad Institute Genome Sequencing Center for Infectious Disease"/>
            <person name="Wu L."/>
            <person name="Ma J."/>
        </authorList>
    </citation>
    <scope>NUCLEOTIDE SEQUENCE [LARGE SCALE GENOMIC DNA]</scope>
    <source>
        <strain evidence="3">JCM 16902</strain>
    </source>
</reference>
<proteinExistence type="predicted"/>
<evidence type="ECO:0000256" key="1">
    <source>
        <dbReference type="SAM" id="Phobius"/>
    </source>
</evidence>
<evidence type="ECO:0000313" key="2">
    <source>
        <dbReference type="EMBL" id="GAA3618430.1"/>
    </source>
</evidence>
<sequence length="54" mass="5661">MLISAVTGELGIVLIALDRFLSGDTSAGLWRLLTFLGLGVVFASVLRRSRPGGS</sequence>
<name>A0ABP6ZTK7_9ACTN</name>
<accession>A0ABP6ZTK7</accession>
<organism evidence="2 3">
    <name type="scientific">Kineosporia mesophila</name>
    <dbReference type="NCBI Taxonomy" id="566012"/>
    <lineage>
        <taxon>Bacteria</taxon>
        <taxon>Bacillati</taxon>
        <taxon>Actinomycetota</taxon>
        <taxon>Actinomycetes</taxon>
        <taxon>Kineosporiales</taxon>
        <taxon>Kineosporiaceae</taxon>
        <taxon>Kineosporia</taxon>
    </lineage>
</organism>
<gene>
    <name evidence="2" type="ORF">GCM10022223_38990</name>
</gene>